<dbReference type="InterPro" id="IPR029063">
    <property type="entry name" value="SAM-dependent_MTases_sf"/>
</dbReference>
<dbReference type="InterPro" id="IPR002792">
    <property type="entry name" value="TRAM_dom"/>
</dbReference>
<gene>
    <name evidence="7" type="ORF">C7B47_05900</name>
</gene>
<dbReference type="PANTHER" id="PTHR11061">
    <property type="entry name" value="RNA M5U METHYLTRANSFERASE"/>
    <property type="match status" value="1"/>
</dbReference>
<name>A0A2T2X168_SULTH</name>
<evidence type="ECO:0000256" key="3">
    <source>
        <dbReference type="ARBA" id="ARBA00022691"/>
    </source>
</evidence>
<dbReference type="PROSITE" id="PS01230">
    <property type="entry name" value="TRMA_1"/>
    <property type="match status" value="1"/>
</dbReference>
<comment type="caution">
    <text evidence="7">The sequence shown here is derived from an EMBL/GenBank/DDBJ whole genome shotgun (WGS) entry which is preliminary data.</text>
</comment>
<dbReference type="Gene3D" id="3.40.50.150">
    <property type="entry name" value="Vaccinia Virus protein VP39"/>
    <property type="match status" value="1"/>
</dbReference>
<dbReference type="Pfam" id="PF05958">
    <property type="entry name" value="tRNA_U5-meth_tr"/>
    <property type="match status" value="1"/>
</dbReference>
<accession>A0A2T2X168</accession>
<dbReference type="Pfam" id="PF01938">
    <property type="entry name" value="TRAM"/>
    <property type="match status" value="1"/>
</dbReference>
<feature type="binding site" evidence="4">
    <location>
        <position position="312"/>
    </location>
    <ligand>
        <name>S-adenosyl-L-methionine</name>
        <dbReference type="ChEBI" id="CHEBI:59789"/>
    </ligand>
</feature>
<evidence type="ECO:0000256" key="1">
    <source>
        <dbReference type="ARBA" id="ARBA00022603"/>
    </source>
</evidence>
<evidence type="ECO:0000259" key="6">
    <source>
        <dbReference type="PROSITE" id="PS50926"/>
    </source>
</evidence>
<feature type="active site" description="Nucleophile" evidence="4">
    <location>
        <position position="406"/>
    </location>
</feature>
<dbReference type="SUPFAM" id="SSF53335">
    <property type="entry name" value="S-adenosyl-L-methionine-dependent methyltransferases"/>
    <property type="match status" value="1"/>
</dbReference>
<dbReference type="EMBL" id="PXYX01000007">
    <property type="protein sequence ID" value="PSR28234.1"/>
    <property type="molecule type" value="Genomic_DNA"/>
</dbReference>
<keyword evidence="1 4" id="KW-0489">Methyltransferase</keyword>
<feature type="binding site" evidence="4">
    <location>
        <position position="284"/>
    </location>
    <ligand>
        <name>S-adenosyl-L-methionine</name>
        <dbReference type="ChEBI" id="CHEBI:59789"/>
    </ligand>
</feature>
<evidence type="ECO:0000256" key="4">
    <source>
        <dbReference type="PROSITE-ProRule" id="PRU01024"/>
    </source>
</evidence>
<dbReference type="SUPFAM" id="SSF50249">
    <property type="entry name" value="Nucleic acid-binding proteins"/>
    <property type="match status" value="1"/>
</dbReference>
<dbReference type="PANTHER" id="PTHR11061:SF30">
    <property type="entry name" value="TRNA (URACIL(54)-C(5))-METHYLTRANSFERASE"/>
    <property type="match status" value="1"/>
</dbReference>
<dbReference type="InterPro" id="IPR010280">
    <property type="entry name" value="U5_MeTrfase_fam"/>
</dbReference>
<dbReference type="FunFam" id="2.40.50.140:FF:000097">
    <property type="entry name" value="23S rRNA (uracil(1939)-C(5))-methyltransferase RlmD"/>
    <property type="match status" value="1"/>
</dbReference>
<sequence>MDTTLPKEIEVQIDRMGQNGQGIAYLPDGRIFFVDGALPGERVRAQLTQVKSQYARGTLNQVLQASPSRIESGCYYFEQCGGCAFQHWDYQQELQYKENWVRQALKRIGKVDAPPVEQIVAAPSADHYRNKGQFPWGYVDGKLRLGLYQSRSHELVPLDNCLIQDHAISEMLEDLPRLVAPYRLSAYDESTGKGLLRHVLIRTSKWSHDMLVLFVVTKQEPRLKNIAEELRRQYPHIAGVGININAERTNRILGTHTELLAGASTIIDKILDMSFYVSFESFFQVNPEQVSTLYQLALKHVPENAKIVWDLYAGVGTLATLMSPKSQAVYAIEINPQAAADAKKNFALNHLSNVSIIAAPVEEIATRHQLPNPEVVVMDPPRKGVDASVLQTLKQLAPERIIYVSCNPDTLARDIALLRPDYELQSVTPVDMFPRTDHVESCSLLIKKH</sequence>
<evidence type="ECO:0000256" key="5">
    <source>
        <dbReference type="PROSITE-ProRule" id="PRU10015"/>
    </source>
</evidence>
<keyword evidence="2 4" id="KW-0808">Transferase</keyword>
<dbReference type="PROSITE" id="PS51687">
    <property type="entry name" value="SAM_MT_RNA_M5U"/>
    <property type="match status" value="1"/>
</dbReference>
<feature type="active site" evidence="5">
    <location>
        <position position="406"/>
    </location>
</feature>
<dbReference type="FunFam" id="2.40.50.1070:FF:000003">
    <property type="entry name" value="23S rRNA (Uracil-5-)-methyltransferase RumA"/>
    <property type="match status" value="1"/>
</dbReference>
<reference evidence="7 8" key="1">
    <citation type="journal article" date="2014" name="BMC Genomics">
        <title>Comparison of environmental and isolate Sulfobacillus genomes reveals diverse carbon, sulfur, nitrogen, and hydrogen metabolisms.</title>
        <authorList>
            <person name="Justice N.B."/>
            <person name="Norman A."/>
            <person name="Brown C.T."/>
            <person name="Singh A."/>
            <person name="Thomas B.C."/>
            <person name="Banfield J.F."/>
        </authorList>
    </citation>
    <scope>NUCLEOTIDE SEQUENCE [LARGE SCALE GENOMIC DNA]</scope>
    <source>
        <strain evidence="7">AMDSBA5</strain>
    </source>
</reference>
<feature type="domain" description="TRAM" evidence="6">
    <location>
        <begin position="2"/>
        <end position="61"/>
    </location>
</feature>
<dbReference type="NCBIfam" id="TIGR00479">
    <property type="entry name" value="rumA"/>
    <property type="match status" value="1"/>
</dbReference>
<protein>
    <submittedName>
        <fullName evidence="7">23S rRNA (Uracil(1939)-C(5))-methyltransferase RlmD</fullName>
    </submittedName>
</protein>
<comment type="similarity">
    <text evidence="4">Belongs to the class I-like SAM-binding methyltransferase superfamily. RNA M5U methyltransferase family.</text>
</comment>
<evidence type="ECO:0000313" key="8">
    <source>
        <dbReference type="Proteomes" id="UP000242705"/>
    </source>
</evidence>
<dbReference type="Gene3D" id="2.40.50.140">
    <property type="entry name" value="Nucleic acid-binding proteins"/>
    <property type="match status" value="1"/>
</dbReference>
<dbReference type="InterPro" id="IPR012340">
    <property type="entry name" value="NA-bd_OB-fold"/>
</dbReference>
<organism evidence="7 8">
    <name type="scientific">Sulfobacillus thermosulfidooxidans</name>
    <dbReference type="NCBI Taxonomy" id="28034"/>
    <lineage>
        <taxon>Bacteria</taxon>
        <taxon>Bacillati</taxon>
        <taxon>Bacillota</taxon>
        <taxon>Clostridia</taxon>
        <taxon>Eubacteriales</taxon>
        <taxon>Clostridiales Family XVII. Incertae Sedis</taxon>
        <taxon>Sulfobacillus</taxon>
    </lineage>
</organism>
<dbReference type="Proteomes" id="UP000242705">
    <property type="component" value="Unassembled WGS sequence"/>
</dbReference>
<dbReference type="CDD" id="cd02440">
    <property type="entry name" value="AdoMet_MTases"/>
    <property type="match status" value="1"/>
</dbReference>
<feature type="binding site" evidence="4">
    <location>
        <position position="333"/>
    </location>
    <ligand>
        <name>S-adenosyl-L-methionine</name>
        <dbReference type="ChEBI" id="CHEBI:59789"/>
    </ligand>
</feature>
<dbReference type="InterPro" id="IPR030390">
    <property type="entry name" value="MeTrfase_TrmA_AS"/>
</dbReference>
<dbReference type="PROSITE" id="PS50926">
    <property type="entry name" value="TRAM"/>
    <property type="match status" value="1"/>
</dbReference>
<dbReference type="GO" id="GO:0070041">
    <property type="term" value="F:rRNA (uridine-C5-)-methyltransferase activity"/>
    <property type="evidence" value="ECO:0007669"/>
    <property type="project" value="TreeGrafter"/>
</dbReference>
<evidence type="ECO:0000256" key="2">
    <source>
        <dbReference type="ARBA" id="ARBA00022679"/>
    </source>
</evidence>
<proteinExistence type="inferred from homology"/>
<dbReference type="Gene3D" id="2.40.50.1070">
    <property type="match status" value="1"/>
</dbReference>
<dbReference type="GO" id="GO:0070475">
    <property type="term" value="P:rRNA base methylation"/>
    <property type="evidence" value="ECO:0007669"/>
    <property type="project" value="TreeGrafter"/>
</dbReference>
<evidence type="ECO:0000313" key="7">
    <source>
        <dbReference type="EMBL" id="PSR28234.1"/>
    </source>
</evidence>
<dbReference type="AlphaFoldDB" id="A0A2T2X168"/>
<feature type="binding site" evidence="4">
    <location>
        <position position="379"/>
    </location>
    <ligand>
        <name>S-adenosyl-L-methionine</name>
        <dbReference type="ChEBI" id="CHEBI:59789"/>
    </ligand>
</feature>
<keyword evidence="3 4" id="KW-0949">S-adenosyl-L-methionine</keyword>